<gene>
    <name evidence="2" type="ordered locus">mru_1715</name>
</gene>
<reference evidence="2 3" key="1">
    <citation type="journal article" date="2010" name="PLoS ONE">
        <title>The genome sequence of the rumen methanogen Methanobrevibacter ruminantium reveals new possibilities for controlling ruminant methane emissions.</title>
        <authorList>
            <person name="Leahy S.C."/>
            <person name="Kelly W.J."/>
            <person name="Altermann E."/>
            <person name="Ronimus R.S."/>
            <person name="Yeoman C.J."/>
            <person name="Pacheco D.M."/>
            <person name="Li D."/>
            <person name="Kong Z."/>
            <person name="McTavish S."/>
            <person name="Sang C."/>
            <person name="Lambie S.C."/>
            <person name="Janssen P.H."/>
            <person name="Dey D."/>
            <person name="Attwood G.T."/>
        </authorList>
    </citation>
    <scope>NUCLEOTIDE SEQUENCE [LARGE SCALE GENOMIC DNA]</scope>
    <source>
        <strain evidence="3">ATCC 35063 / DSM 1093 / JCM 13430 / OCM 146 / M1</strain>
    </source>
</reference>
<name>D3DZ15_METRM</name>
<dbReference type="EMBL" id="CP001719">
    <property type="protein sequence ID" value="ADC47565.1"/>
    <property type="molecule type" value="Genomic_DNA"/>
</dbReference>
<dbReference type="AlphaFoldDB" id="D3DZ15"/>
<dbReference type="GeneID" id="8771379"/>
<evidence type="ECO:0000259" key="1">
    <source>
        <dbReference type="PROSITE" id="PS51379"/>
    </source>
</evidence>
<dbReference type="InterPro" id="IPR017896">
    <property type="entry name" value="4Fe4S_Fe-S-bd"/>
</dbReference>
<dbReference type="PROSITE" id="PS51379">
    <property type="entry name" value="4FE4S_FER_2"/>
    <property type="match status" value="1"/>
</dbReference>
<evidence type="ECO:0000313" key="3">
    <source>
        <dbReference type="Proteomes" id="UP000008680"/>
    </source>
</evidence>
<sequence>MKNEKTENENNKNTSSPLVKYLFQTRFFLFGLTKKSKTIKKIFNKVFFEDNELFILPNKSTVNKSNTKITANIEIKESFQKDDSEFLPSEILKEIIKEANNIFIMNKCICRSSSNCKDYPHDFGCIFLGPASKKISSKYGKAATVEEALEHVDMADKLGLSHLIGRNKFDSLLMNVGPKEELLTICHCCPCCCLWKIIPDLDDEISNKIKRLEDVEVNALDDKCKMCKKCLEENVCISNAISLEDDKITID</sequence>
<dbReference type="KEGG" id="mru:mru_1715"/>
<accession>D3DZ15</accession>
<keyword evidence="3" id="KW-1185">Reference proteome</keyword>
<dbReference type="Proteomes" id="UP000008680">
    <property type="component" value="Chromosome"/>
</dbReference>
<dbReference type="PATRIC" id="fig|634498.28.peg.1716"/>
<dbReference type="eggNOG" id="arCOG02189">
    <property type="taxonomic scope" value="Archaea"/>
</dbReference>
<evidence type="ECO:0000313" key="2">
    <source>
        <dbReference type="EMBL" id="ADC47565.1"/>
    </source>
</evidence>
<dbReference type="STRING" id="634498.mru_1715"/>
<dbReference type="RefSeq" id="WP_012956513.1">
    <property type="nucleotide sequence ID" value="NC_013790.1"/>
</dbReference>
<dbReference type="HOGENOM" id="CLU_080109_0_0_2"/>
<protein>
    <submittedName>
        <fullName evidence="2">4Fe-4S binding domain-containing protein</fullName>
    </submittedName>
</protein>
<proteinExistence type="predicted"/>
<feature type="domain" description="4Fe-4S ferredoxin-type" evidence="1">
    <location>
        <begin position="213"/>
        <end position="246"/>
    </location>
</feature>
<organism evidence="2 3">
    <name type="scientific">Methanobrevibacter ruminantium (strain ATCC 35063 / DSM 1093 / JCM 13430 / OCM 146 / M1)</name>
    <name type="common">Methanobacterium ruminantium</name>
    <dbReference type="NCBI Taxonomy" id="634498"/>
    <lineage>
        <taxon>Archaea</taxon>
        <taxon>Methanobacteriati</taxon>
        <taxon>Methanobacteriota</taxon>
        <taxon>Methanomada group</taxon>
        <taxon>Methanobacteria</taxon>
        <taxon>Methanobacteriales</taxon>
        <taxon>Methanobacteriaceae</taxon>
        <taxon>Methanobrevibacter</taxon>
    </lineage>
</organism>